<proteinExistence type="predicted"/>
<protein>
    <submittedName>
        <fullName evidence="1">Uncharacterized protein</fullName>
    </submittedName>
</protein>
<keyword evidence="2" id="KW-1185">Reference proteome</keyword>
<reference evidence="1 2" key="1">
    <citation type="submission" date="2019-05" db="EMBL/GenBank/DDBJ databases">
        <title>Another draft genome of Portunus trituberculatus and its Hox gene families provides insights of decapod evolution.</title>
        <authorList>
            <person name="Jeong J.-H."/>
            <person name="Song I."/>
            <person name="Kim S."/>
            <person name="Choi T."/>
            <person name="Kim D."/>
            <person name="Ryu S."/>
            <person name="Kim W."/>
        </authorList>
    </citation>
    <scope>NUCLEOTIDE SEQUENCE [LARGE SCALE GENOMIC DNA]</scope>
    <source>
        <tissue evidence="1">Muscle</tissue>
    </source>
</reference>
<organism evidence="1 2">
    <name type="scientific">Portunus trituberculatus</name>
    <name type="common">Swimming crab</name>
    <name type="synonym">Neptunus trituberculatus</name>
    <dbReference type="NCBI Taxonomy" id="210409"/>
    <lineage>
        <taxon>Eukaryota</taxon>
        <taxon>Metazoa</taxon>
        <taxon>Ecdysozoa</taxon>
        <taxon>Arthropoda</taxon>
        <taxon>Crustacea</taxon>
        <taxon>Multicrustacea</taxon>
        <taxon>Malacostraca</taxon>
        <taxon>Eumalacostraca</taxon>
        <taxon>Eucarida</taxon>
        <taxon>Decapoda</taxon>
        <taxon>Pleocyemata</taxon>
        <taxon>Brachyura</taxon>
        <taxon>Eubrachyura</taxon>
        <taxon>Portunoidea</taxon>
        <taxon>Portunidae</taxon>
        <taxon>Portuninae</taxon>
        <taxon>Portunus</taxon>
    </lineage>
</organism>
<accession>A0A5B7DZT5</accession>
<dbReference type="Proteomes" id="UP000324222">
    <property type="component" value="Unassembled WGS sequence"/>
</dbReference>
<evidence type="ECO:0000313" key="1">
    <source>
        <dbReference type="EMBL" id="MPC27160.1"/>
    </source>
</evidence>
<name>A0A5B7DZT5_PORTR</name>
<sequence length="109" mass="12382">MFKFQIIGEWTPQYIKVTIQICITQEQFRQTSEQTSDSTQLEPKQIQNLMRYRFVCQISVVNMNEASSSGSVLFEIEMACHLIKSLVVVGVHCIIIDLDFSGKGSGFLT</sequence>
<dbReference type="AlphaFoldDB" id="A0A5B7DZT5"/>
<comment type="caution">
    <text evidence="1">The sequence shown here is derived from an EMBL/GenBank/DDBJ whole genome shotgun (WGS) entry which is preliminary data.</text>
</comment>
<dbReference type="EMBL" id="VSRR010001701">
    <property type="protein sequence ID" value="MPC27160.1"/>
    <property type="molecule type" value="Genomic_DNA"/>
</dbReference>
<evidence type="ECO:0000313" key="2">
    <source>
        <dbReference type="Proteomes" id="UP000324222"/>
    </source>
</evidence>
<gene>
    <name evidence="1" type="ORF">E2C01_020325</name>
</gene>